<dbReference type="RefSeq" id="WP_163788325.1">
    <property type="nucleotide sequence ID" value="NZ_AP022587.1"/>
</dbReference>
<proteinExistence type="predicted"/>
<dbReference type="Proteomes" id="UP000467130">
    <property type="component" value="Chromosome"/>
</dbReference>
<dbReference type="InterPro" id="IPR007313">
    <property type="entry name" value="FxsA"/>
</dbReference>
<dbReference type="AlphaFoldDB" id="A0A7I7Q1J1"/>
<evidence type="ECO:0000313" key="4">
    <source>
        <dbReference type="Proteomes" id="UP000467130"/>
    </source>
</evidence>
<accession>A0A7I7Q1J1</accession>
<dbReference type="KEGG" id="msto:MSTO_03530"/>
<keyword evidence="2" id="KW-1133">Transmembrane helix</keyword>
<dbReference type="PANTHER" id="PTHR35335">
    <property type="entry name" value="UPF0716 PROTEIN FXSA"/>
    <property type="match status" value="1"/>
</dbReference>
<keyword evidence="4" id="KW-1185">Reference proteome</keyword>
<name>A0A7I7Q1J1_9MYCO</name>
<dbReference type="EMBL" id="AP022587">
    <property type="protein sequence ID" value="BBY20148.1"/>
    <property type="molecule type" value="Genomic_DNA"/>
</dbReference>
<dbReference type="GO" id="GO:0016020">
    <property type="term" value="C:membrane"/>
    <property type="evidence" value="ECO:0007669"/>
    <property type="project" value="InterPro"/>
</dbReference>
<evidence type="ECO:0000256" key="1">
    <source>
        <dbReference type="SAM" id="MobiDB-lite"/>
    </source>
</evidence>
<gene>
    <name evidence="3" type="primary">fxsA</name>
    <name evidence="3" type="ORF">MSTO_03530</name>
</gene>
<keyword evidence="2" id="KW-0812">Transmembrane</keyword>
<evidence type="ECO:0000313" key="3">
    <source>
        <dbReference type="EMBL" id="BBY20148.1"/>
    </source>
</evidence>
<dbReference type="PANTHER" id="PTHR35335:SF1">
    <property type="entry name" value="UPF0716 PROTEIN FXSA"/>
    <property type="match status" value="1"/>
</dbReference>
<sequence length="185" mass="19727">MVSRLLLLYAVVELAAIFALVWTVGWGWTLLGLLVTFVLGWGLLAPIAGSQLIRDIGQMRSGLKEPRTTLGDGALVTTATALVLVPGFVTTVLGMLLLLPPIRAAAGPGLTRIALRNFQRHAPLVSYTSTFSGTFTGYRPDNAGARGDYIDGEVIDVHDVEPAPLPKTRPVDDHWGGPRYAAGPN</sequence>
<feature type="region of interest" description="Disordered" evidence="1">
    <location>
        <begin position="162"/>
        <end position="185"/>
    </location>
</feature>
<feature type="transmembrane region" description="Helical" evidence="2">
    <location>
        <begin position="7"/>
        <end position="24"/>
    </location>
</feature>
<organism evidence="3 4">
    <name type="scientific">Mycobacterium stomatepiae</name>
    <dbReference type="NCBI Taxonomy" id="470076"/>
    <lineage>
        <taxon>Bacteria</taxon>
        <taxon>Bacillati</taxon>
        <taxon>Actinomycetota</taxon>
        <taxon>Actinomycetes</taxon>
        <taxon>Mycobacteriales</taxon>
        <taxon>Mycobacteriaceae</taxon>
        <taxon>Mycobacterium</taxon>
        <taxon>Mycobacterium simiae complex</taxon>
    </lineage>
</organism>
<feature type="transmembrane region" description="Helical" evidence="2">
    <location>
        <begin position="74"/>
        <end position="99"/>
    </location>
</feature>
<protein>
    <submittedName>
        <fullName evidence="3">Membrane protein FxsA</fullName>
    </submittedName>
</protein>
<evidence type="ECO:0000256" key="2">
    <source>
        <dbReference type="SAM" id="Phobius"/>
    </source>
</evidence>
<dbReference type="NCBIfam" id="NF008528">
    <property type="entry name" value="PRK11463.1-2"/>
    <property type="match status" value="1"/>
</dbReference>
<dbReference type="Pfam" id="PF04186">
    <property type="entry name" value="FxsA"/>
    <property type="match status" value="1"/>
</dbReference>
<feature type="transmembrane region" description="Helical" evidence="2">
    <location>
        <begin position="30"/>
        <end position="53"/>
    </location>
</feature>
<keyword evidence="2" id="KW-0472">Membrane</keyword>
<reference evidence="3 4" key="1">
    <citation type="journal article" date="2019" name="Emerg. Microbes Infect.">
        <title>Comprehensive subspecies identification of 175 nontuberculous mycobacteria species based on 7547 genomic profiles.</title>
        <authorList>
            <person name="Matsumoto Y."/>
            <person name="Kinjo T."/>
            <person name="Motooka D."/>
            <person name="Nabeya D."/>
            <person name="Jung N."/>
            <person name="Uechi K."/>
            <person name="Horii T."/>
            <person name="Iida T."/>
            <person name="Fujita J."/>
            <person name="Nakamura S."/>
        </authorList>
    </citation>
    <scope>NUCLEOTIDE SEQUENCE [LARGE SCALE GENOMIC DNA]</scope>
    <source>
        <strain evidence="3 4">JCM 17783</strain>
    </source>
</reference>